<dbReference type="Pfam" id="PF14258">
    <property type="entry name" value="DUF4350"/>
    <property type="match status" value="1"/>
</dbReference>
<dbReference type="Proteomes" id="UP001224122">
    <property type="component" value="Unassembled WGS sequence"/>
</dbReference>
<reference evidence="3 4" key="1">
    <citation type="submission" date="2023-07" db="EMBL/GenBank/DDBJ databases">
        <title>Genomic Encyclopedia of Type Strains, Phase IV (KMG-IV): sequencing the most valuable type-strain genomes for metagenomic binning, comparative biology and taxonomic classification.</title>
        <authorList>
            <person name="Goeker M."/>
        </authorList>
    </citation>
    <scope>NUCLEOTIDE SEQUENCE [LARGE SCALE GENOMIC DNA]</scope>
    <source>
        <strain evidence="3 4">DSM 27594</strain>
    </source>
</reference>
<protein>
    <recommendedName>
        <fullName evidence="2">DUF4350 domain-containing protein</fullName>
    </recommendedName>
</protein>
<keyword evidence="1" id="KW-1133">Transmembrane helix</keyword>
<proteinExistence type="predicted"/>
<dbReference type="EMBL" id="JAUSTW010000009">
    <property type="protein sequence ID" value="MDQ0201423.1"/>
    <property type="molecule type" value="Genomic_DNA"/>
</dbReference>
<feature type="transmembrane region" description="Helical" evidence="1">
    <location>
        <begin position="238"/>
        <end position="258"/>
    </location>
</feature>
<organism evidence="3 4">
    <name type="scientific">Neobacillus ginsengisoli</name>
    <dbReference type="NCBI Taxonomy" id="904295"/>
    <lineage>
        <taxon>Bacteria</taxon>
        <taxon>Bacillati</taxon>
        <taxon>Bacillota</taxon>
        <taxon>Bacilli</taxon>
        <taxon>Bacillales</taxon>
        <taxon>Bacillaceae</taxon>
        <taxon>Neobacillus</taxon>
    </lineage>
</organism>
<gene>
    <name evidence="3" type="ORF">J2S10_004629</name>
</gene>
<dbReference type="RefSeq" id="WP_307412688.1">
    <property type="nucleotide sequence ID" value="NZ_JAUSTW010000009.1"/>
</dbReference>
<feature type="domain" description="DUF4350" evidence="2">
    <location>
        <begin position="41"/>
        <end position="210"/>
    </location>
</feature>
<keyword evidence="1" id="KW-0472">Membrane</keyword>
<comment type="caution">
    <text evidence="3">The sequence shown here is derived from an EMBL/GenBank/DDBJ whole genome shotgun (WGS) entry which is preliminary data.</text>
</comment>
<keyword evidence="1" id="KW-0812">Transmembrane</keyword>
<accession>A0ABT9Y0R9</accession>
<dbReference type="InterPro" id="IPR025646">
    <property type="entry name" value="DUF4350"/>
</dbReference>
<evidence type="ECO:0000313" key="3">
    <source>
        <dbReference type="EMBL" id="MDQ0201423.1"/>
    </source>
</evidence>
<evidence type="ECO:0000313" key="4">
    <source>
        <dbReference type="Proteomes" id="UP001224122"/>
    </source>
</evidence>
<name>A0ABT9Y0R9_9BACI</name>
<evidence type="ECO:0000256" key="1">
    <source>
        <dbReference type="SAM" id="Phobius"/>
    </source>
</evidence>
<sequence length="379" mass="44164">MKKPQSNRLTWIWLTVLLLLFVLINYYIFSQKPKDYPIFVSDSPSPTGVKAIYTYLTKEMEGKRWADSPGLLPKNTDKQLLVMVEPSLIPDQKELEDYKSFMKAGNTILIFKSNPKGMFDLKTKPVKDDASPNRTMKVYDQNHAVYKAEISSAIRLSTQTKNEILLYDDAGPIALKQSFGKGQLIVSIAPEWMTNGKLLTDDHLPLILKLFKDSHTKTVLFDEYIHSGRNASTIFTVYPRWFLLLVLQGILLMILWLWHKGKRFGPVFVPREESVRFSDEGIQALTAWYLRGSRYHDSLLIQAEYVKLLLQEKWGIPYNRDWQELSGMFERKWLQLPVSEIRPLLNGLTNVMKKEKLSKQEYLLWSRKLERLRKEVEQG</sequence>
<keyword evidence="4" id="KW-1185">Reference proteome</keyword>
<evidence type="ECO:0000259" key="2">
    <source>
        <dbReference type="Pfam" id="PF14258"/>
    </source>
</evidence>
<feature type="transmembrane region" description="Helical" evidence="1">
    <location>
        <begin position="12"/>
        <end position="29"/>
    </location>
</feature>